<comment type="similarity">
    <text evidence="2 9">Belongs to the mitochondrial carrier (TC 2.A.29) family.</text>
</comment>
<dbReference type="InterPro" id="IPR050391">
    <property type="entry name" value="Mito_Metabolite_Transporter"/>
</dbReference>
<evidence type="ECO:0000256" key="7">
    <source>
        <dbReference type="ARBA" id="ARBA00023136"/>
    </source>
</evidence>
<keyword evidence="12" id="KW-1185">Reference proteome</keyword>
<dbReference type="RefSeq" id="XP_001021663.2">
    <property type="nucleotide sequence ID" value="XM_001021663.3"/>
</dbReference>
<keyword evidence="3 9" id="KW-0813">Transport</keyword>
<dbReference type="OrthoDB" id="756301at2759"/>
<dbReference type="EMBL" id="GG662603">
    <property type="protein sequence ID" value="EAS01417.2"/>
    <property type="molecule type" value="Genomic_DNA"/>
</dbReference>
<dbReference type="Gene3D" id="1.50.40.10">
    <property type="entry name" value="Mitochondrial carrier domain"/>
    <property type="match status" value="1"/>
</dbReference>
<dbReference type="Proteomes" id="UP000009168">
    <property type="component" value="Unassembled WGS sequence"/>
</dbReference>
<evidence type="ECO:0000256" key="6">
    <source>
        <dbReference type="ARBA" id="ARBA00022989"/>
    </source>
</evidence>
<protein>
    <submittedName>
        <fullName evidence="11">2-oxoglutarate/malate carrier protein</fullName>
    </submittedName>
</protein>
<gene>
    <name evidence="11" type="ORF">TTHERM_00151270</name>
</gene>
<comment type="subcellular location">
    <subcellularLocation>
        <location evidence="1">Membrane</location>
        <topology evidence="1">Multi-pass membrane protein</topology>
    </subcellularLocation>
</comment>
<dbReference type="PANTHER" id="PTHR45618">
    <property type="entry name" value="MITOCHONDRIAL DICARBOXYLATE CARRIER-RELATED"/>
    <property type="match status" value="1"/>
</dbReference>
<evidence type="ECO:0000256" key="5">
    <source>
        <dbReference type="ARBA" id="ARBA00022737"/>
    </source>
</evidence>
<sequence length="299" mass="33353">METVKGSSIQESAIRMALAGVASMISGFVTHPIDTVKIRLQKEGEVVAGVPKQKKYYNIVTGMKVIVQEEGFFSLYKGLQASLLREATYSTLRLGLYEPFKEMLGATDPKNTPVWKKFMAGLLSGSAGALVSNPLDLIKVRLQNVEGRAKKGFIQEISKIIEAQGVQGLWRGLMPNLTRGAILTGTKMTTYDHTKHMIQKYLNIKEGFSVYLICSFVTGFVLSVTTSPMDVIKTRIMSQKMGAKTYNGLIDCAVKTYQFEGVKGFYKGFIPQWCRFGPMNVIQLISWEYLRKLFGIKTL</sequence>
<organism evidence="11 12">
    <name type="scientific">Tetrahymena thermophila (strain SB210)</name>
    <dbReference type="NCBI Taxonomy" id="312017"/>
    <lineage>
        <taxon>Eukaryota</taxon>
        <taxon>Sar</taxon>
        <taxon>Alveolata</taxon>
        <taxon>Ciliophora</taxon>
        <taxon>Intramacronucleata</taxon>
        <taxon>Oligohymenophorea</taxon>
        <taxon>Hymenostomatida</taxon>
        <taxon>Tetrahymenina</taxon>
        <taxon>Tetrahymenidae</taxon>
        <taxon>Tetrahymena</taxon>
    </lineage>
</organism>
<feature type="repeat" description="Solcar" evidence="8">
    <location>
        <begin position="206"/>
        <end position="293"/>
    </location>
</feature>
<accession>I7ML94</accession>
<evidence type="ECO:0000256" key="3">
    <source>
        <dbReference type="ARBA" id="ARBA00022448"/>
    </source>
</evidence>
<dbReference type="InParanoid" id="I7ML94"/>
<dbReference type="InterPro" id="IPR018108">
    <property type="entry name" value="MCP_transmembrane"/>
</dbReference>
<evidence type="ECO:0000313" key="12">
    <source>
        <dbReference type="Proteomes" id="UP000009168"/>
    </source>
</evidence>
<keyword evidence="4 8" id="KW-0812">Transmembrane</keyword>
<keyword evidence="6 10" id="KW-1133">Transmembrane helix</keyword>
<reference evidence="12" key="1">
    <citation type="journal article" date="2006" name="PLoS Biol.">
        <title>Macronuclear genome sequence of the ciliate Tetrahymena thermophila, a model eukaryote.</title>
        <authorList>
            <person name="Eisen J.A."/>
            <person name="Coyne R.S."/>
            <person name="Wu M."/>
            <person name="Wu D."/>
            <person name="Thiagarajan M."/>
            <person name="Wortman J.R."/>
            <person name="Badger J.H."/>
            <person name="Ren Q."/>
            <person name="Amedeo P."/>
            <person name="Jones K.M."/>
            <person name="Tallon L.J."/>
            <person name="Delcher A.L."/>
            <person name="Salzberg S.L."/>
            <person name="Silva J.C."/>
            <person name="Haas B.J."/>
            <person name="Majoros W.H."/>
            <person name="Farzad M."/>
            <person name="Carlton J.M."/>
            <person name="Smith R.K. Jr."/>
            <person name="Garg J."/>
            <person name="Pearlman R.E."/>
            <person name="Karrer K.M."/>
            <person name="Sun L."/>
            <person name="Manning G."/>
            <person name="Elde N.C."/>
            <person name="Turkewitz A.P."/>
            <person name="Asai D.J."/>
            <person name="Wilkes D.E."/>
            <person name="Wang Y."/>
            <person name="Cai H."/>
            <person name="Collins K."/>
            <person name="Stewart B.A."/>
            <person name="Lee S.R."/>
            <person name="Wilamowska K."/>
            <person name="Weinberg Z."/>
            <person name="Ruzzo W.L."/>
            <person name="Wloga D."/>
            <person name="Gaertig J."/>
            <person name="Frankel J."/>
            <person name="Tsao C.-C."/>
            <person name="Gorovsky M.A."/>
            <person name="Keeling P.J."/>
            <person name="Waller R.F."/>
            <person name="Patron N.J."/>
            <person name="Cherry J.M."/>
            <person name="Stover N.A."/>
            <person name="Krieger C.J."/>
            <person name="del Toro C."/>
            <person name="Ryder H.F."/>
            <person name="Williamson S.C."/>
            <person name="Barbeau R.A."/>
            <person name="Hamilton E.P."/>
            <person name="Orias E."/>
        </authorList>
    </citation>
    <scope>NUCLEOTIDE SEQUENCE [LARGE SCALE GENOMIC DNA]</scope>
    <source>
        <strain evidence="12">SB210</strain>
    </source>
</reference>
<dbReference type="Pfam" id="PF00153">
    <property type="entry name" value="Mito_carr"/>
    <property type="match status" value="3"/>
</dbReference>
<feature type="repeat" description="Solcar" evidence="8">
    <location>
        <begin position="112"/>
        <end position="197"/>
    </location>
</feature>
<dbReference type="eggNOG" id="KOG0759">
    <property type="taxonomic scope" value="Eukaryota"/>
</dbReference>
<dbReference type="AlphaFoldDB" id="I7ML94"/>
<feature type="repeat" description="Solcar" evidence="8">
    <location>
        <begin position="14"/>
        <end position="103"/>
    </location>
</feature>
<evidence type="ECO:0000313" key="11">
    <source>
        <dbReference type="EMBL" id="EAS01417.2"/>
    </source>
</evidence>
<feature type="transmembrane region" description="Helical" evidence="10">
    <location>
        <begin position="208"/>
        <end position="232"/>
    </location>
</feature>
<evidence type="ECO:0000256" key="1">
    <source>
        <dbReference type="ARBA" id="ARBA00004141"/>
    </source>
</evidence>
<keyword evidence="5" id="KW-0677">Repeat</keyword>
<evidence type="ECO:0000256" key="9">
    <source>
        <dbReference type="RuleBase" id="RU000488"/>
    </source>
</evidence>
<dbReference type="SUPFAM" id="SSF103506">
    <property type="entry name" value="Mitochondrial carrier"/>
    <property type="match status" value="1"/>
</dbReference>
<dbReference type="GeneID" id="7840000"/>
<evidence type="ECO:0000256" key="8">
    <source>
        <dbReference type="PROSITE-ProRule" id="PRU00282"/>
    </source>
</evidence>
<evidence type="ECO:0000256" key="2">
    <source>
        <dbReference type="ARBA" id="ARBA00006375"/>
    </source>
</evidence>
<dbReference type="PROSITE" id="PS50920">
    <property type="entry name" value="SOLCAR"/>
    <property type="match status" value="3"/>
</dbReference>
<evidence type="ECO:0000256" key="10">
    <source>
        <dbReference type="SAM" id="Phobius"/>
    </source>
</evidence>
<proteinExistence type="inferred from homology"/>
<name>I7ML94_TETTS</name>
<evidence type="ECO:0000256" key="4">
    <source>
        <dbReference type="ARBA" id="ARBA00022692"/>
    </source>
</evidence>
<dbReference type="InterPro" id="IPR023395">
    <property type="entry name" value="MCP_dom_sf"/>
</dbReference>
<dbReference type="GO" id="GO:0016020">
    <property type="term" value="C:membrane"/>
    <property type="evidence" value="ECO:0007669"/>
    <property type="project" value="UniProtKB-SubCell"/>
</dbReference>
<dbReference type="KEGG" id="tet:TTHERM_00151270"/>
<keyword evidence="7 8" id="KW-0472">Membrane</keyword>